<evidence type="ECO:0000313" key="2">
    <source>
        <dbReference type="EMBL" id="MBX55809.1"/>
    </source>
</evidence>
<reference evidence="2" key="1">
    <citation type="submission" date="2018-02" db="EMBL/GenBank/DDBJ databases">
        <title>Rhizophora mucronata_Transcriptome.</title>
        <authorList>
            <person name="Meera S.P."/>
            <person name="Sreeshan A."/>
            <person name="Augustine A."/>
        </authorList>
    </citation>
    <scope>NUCLEOTIDE SEQUENCE</scope>
    <source>
        <tissue evidence="2">Leaf</tissue>
    </source>
</reference>
<feature type="chain" id="PRO_5015152360" evidence="1">
    <location>
        <begin position="19"/>
        <end position="95"/>
    </location>
</feature>
<dbReference type="AlphaFoldDB" id="A0A2P2PMF5"/>
<feature type="signal peptide" evidence="1">
    <location>
        <begin position="1"/>
        <end position="18"/>
    </location>
</feature>
<keyword evidence="1" id="KW-0732">Signal</keyword>
<evidence type="ECO:0000256" key="1">
    <source>
        <dbReference type="SAM" id="SignalP"/>
    </source>
</evidence>
<protein>
    <submittedName>
        <fullName evidence="2">Uncharacterized protein MANES_11G061900</fullName>
    </submittedName>
</protein>
<organism evidence="2">
    <name type="scientific">Rhizophora mucronata</name>
    <name type="common">Asiatic mangrove</name>
    <dbReference type="NCBI Taxonomy" id="61149"/>
    <lineage>
        <taxon>Eukaryota</taxon>
        <taxon>Viridiplantae</taxon>
        <taxon>Streptophyta</taxon>
        <taxon>Embryophyta</taxon>
        <taxon>Tracheophyta</taxon>
        <taxon>Spermatophyta</taxon>
        <taxon>Magnoliopsida</taxon>
        <taxon>eudicotyledons</taxon>
        <taxon>Gunneridae</taxon>
        <taxon>Pentapetalae</taxon>
        <taxon>rosids</taxon>
        <taxon>fabids</taxon>
        <taxon>Malpighiales</taxon>
        <taxon>Rhizophoraceae</taxon>
        <taxon>Rhizophora</taxon>
    </lineage>
</organism>
<dbReference type="EMBL" id="GGEC01075325">
    <property type="protein sequence ID" value="MBX55809.1"/>
    <property type="molecule type" value="Transcribed_RNA"/>
</dbReference>
<accession>A0A2P2PMF5</accession>
<proteinExistence type="predicted"/>
<sequence length="95" mass="10244">MNPSHFLVLNLSWSLAESHSSFAGMNESQIMMIENYAAHLTYCSVAWLAQNLASSLSATQGSVDSHVTALEEFGIVIAAWPAYEAGKVVLAVVKE</sequence>
<name>A0A2P2PMF5_RHIMU</name>